<feature type="compositionally biased region" description="Basic residues" evidence="5">
    <location>
        <begin position="120"/>
        <end position="135"/>
    </location>
</feature>
<dbReference type="Proteomes" id="UP000000707">
    <property type="component" value="Unassembled WGS sequence"/>
</dbReference>
<evidence type="ECO:0000313" key="8">
    <source>
        <dbReference type="Proteomes" id="UP000000707"/>
    </source>
</evidence>
<accession>G3B2A9</accession>
<dbReference type="KEGG" id="cten:18248775"/>
<comment type="subcellular location">
    <subcellularLocation>
        <location evidence="1">Mitochondrion</location>
    </subcellularLocation>
</comment>
<protein>
    <recommendedName>
        <fullName evidence="6">Prokaryotic-type class I peptide chain release factors domain-containing protein</fullName>
    </recommendedName>
</protein>
<dbReference type="FunFam" id="3.30.160.20:FF:000065">
    <property type="entry name" value="Peptidyl-tRNA hydrolase domain protein"/>
    <property type="match status" value="1"/>
</dbReference>
<dbReference type="RefSeq" id="XP_006685439.1">
    <property type="nucleotide sequence ID" value="XM_006685376.1"/>
</dbReference>
<evidence type="ECO:0000256" key="2">
    <source>
        <dbReference type="ARBA" id="ARBA00010835"/>
    </source>
</evidence>
<dbReference type="Gene3D" id="3.30.160.20">
    <property type="match status" value="1"/>
</dbReference>
<dbReference type="GO" id="GO:0032543">
    <property type="term" value="P:mitochondrial translation"/>
    <property type="evidence" value="ECO:0007669"/>
    <property type="project" value="UniProtKB-ARBA"/>
</dbReference>
<evidence type="ECO:0000256" key="4">
    <source>
        <dbReference type="ARBA" id="ARBA00023128"/>
    </source>
</evidence>
<feature type="domain" description="Prokaryotic-type class I peptide chain release factors" evidence="6">
    <location>
        <begin position="39"/>
        <end position="144"/>
    </location>
</feature>
<dbReference type="InterPro" id="IPR045853">
    <property type="entry name" value="Pep_chain_release_fac_I_sf"/>
</dbReference>
<evidence type="ECO:0000256" key="1">
    <source>
        <dbReference type="ARBA" id="ARBA00004173"/>
    </source>
</evidence>
<dbReference type="SUPFAM" id="SSF75620">
    <property type="entry name" value="Release factor"/>
    <property type="match status" value="1"/>
</dbReference>
<dbReference type="EMBL" id="GL996515">
    <property type="protein sequence ID" value="EGV64633.1"/>
    <property type="molecule type" value="Genomic_DNA"/>
</dbReference>
<proteinExistence type="inferred from homology"/>
<dbReference type="Pfam" id="PF00472">
    <property type="entry name" value="RF-1"/>
    <property type="match status" value="1"/>
</dbReference>
<dbReference type="HOGENOM" id="CLU_089470_4_0_1"/>
<dbReference type="AlphaFoldDB" id="G3B2A9"/>
<keyword evidence="8" id="KW-1185">Reference proteome</keyword>
<keyword evidence="4" id="KW-0496">Mitochondrion</keyword>
<dbReference type="InterPro" id="IPR000352">
    <property type="entry name" value="Pep_chain_release_fac_I"/>
</dbReference>
<evidence type="ECO:0000256" key="5">
    <source>
        <dbReference type="SAM" id="MobiDB-lite"/>
    </source>
</evidence>
<dbReference type="InterPro" id="IPR052405">
    <property type="entry name" value="Mito_Transl_Release_Factor"/>
</dbReference>
<organism evidence="8">
    <name type="scientific">Candida tenuis (strain ATCC 10573 / BCRC 21748 / CBS 615 / JCM 9827 / NBRC 10315 / NRRL Y-1498 / VKM Y-70)</name>
    <name type="common">Yeast</name>
    <name type="synonym">Yamadazyma tenuis</name>
    <dbReference type="NCBI Taxonomy" id="590646"/>
    <lineage>
        <taxon>Eukaryota</taxon>
        <taxon>Fungi</taxon>
        <taxon>Dikarya</taxon>
        <taxon>Ascomycota</taxon>
        <taxon>Saccharomycotina</taxon>
        <taxon>Pichiomycetes</taxon>
        <taxon>Debaryomycetaceae</taxon>
        <taxon>Yamadazyma</taxon>
    </lineage>
</organism>
<gene>
    <name evidence="7" type="ORF">CANTEDRAFT_120400</name>
</gene>
<sequence>MMGIRTSGLCRYLLRPQVPCREYVIPKKTKLPPRPKWLIKEEDIEESFIKGGSGPGGQKINKTNSKVQLKHIPTGIVVTSQHSRSQEQNRQKAREILAEKLDLMENGPKSRVAVVTERKVKLKQSKQKKSHRKYRKIEEGRAKEKEFEELVNIEDEIDQMTGRG</sequence>
<name>G3B2A9_CANTC</name>
<keyword evidence="3" id="KW-0809">Transit peptide</keyword>
<dbReference type="GeneID" id="18248775"/>
<feature type="region of interest" description="Disordered" evidence="5">
    <location>
        <begin position="116"/>
        <end position="137"/>
    </location>
</feature>
<dbReference type="OrthoDB" id="277888at2759"/>
<evidence type="ECO:0000313" key="7">
    <source>
        <dbReference type="EMBL" id="EGV64633.1"/>
    </source>
</evidence>
<dbReference type="GO" id="GO:0003747">
    <property type="term" value="F:translation release factor activity"/>
    <property type="evidence" value="ECO:0007669"/>
    <property type="project" value="InterPro"/>
</dbReference>
<evidence type="ECO:0000259" key="6">
    <source>
        <dbReference type="Pfam" id="PF00472"/>
    </source>
</evidence>
<dbReference type="eggNOG" id="KOG2726">
    <property type="taxonomic scope" value="Eukaryota"/>
</dbReference>
<dbReference type="PANTHER" id="PTHR46203:SF1">
    <property type="entry name" value="MITOCHONDRIAL TRANSLATION RELEASE FACTOR IN RESCUE"/>
    <property type="match status" value="1"/>
</dbReference>
<reference evidence="7 8" key="1">
    <citation type="journal article" date="2011" name="Proc. Natl. Acad. Sci. U.S.A.">
        <title>Comparative genomics of xylose-fermenting fungi for enhanced biofuel production.</title>
        <authorList>
            <person name="Wohlbach D.J."/>
            <person name="Kuo A."/>
            <person name="Sato T.K."/>
            <person name="Potts K.M."/>
            <person name="Salamov A.A."/>
            <person name="LaButti K.M."/>
            <person name="Sun H."/>
            <person name="Clum A."/>
            <person name="Pangilinan J.L."/>
            <person name="Lindquist E.A."/>
            <person name="Lucas S."/>
            <person name="Lapidus A."/>
            <person name="Jin M."/>
            <person name="Gunawan C."/>
            <person name="Balan V."/>
            <person name="Dale B.E."/>
            <person name="Jeffries T.W."/>
            <person name="Zinkel R."/>
            <person name="Barry K.W."/>
            <person name="Grigoriev I.V."/>
            <person name="Gasch A.P."/>
        </authorList>
    </citation>
    <scope>NUCLEOTIDE SEQUENCE [LARGE SCALE GENOMIC DNA]</scope>
    <source>
        <strain evidence="8">ATCC 10573 / BCRC 21748 / CBS 615 / JCM 9827 / NBRC 10315 / NRRL Y-1498 / VKM Y-70</strain>
    </source>
</reference>
<dbReference type="GO" id="GO:0005739">
    <property type="term" value="C:mitochondrion"/>
    <property type="evidence" value="ECO:0007669"/>
    <property type="project" value="UniProtKB-SubCell"/>
</dbReference>
<dbReference type="PANTHER" id="PTHR46203">
    <property type="entry name" value="PROBABLE PEPTIDE CHAIN RELEASE FACTOR C12ORF65"/>
    <property type="match status" value="1"/>
</dbReference>
<comment type="similarity">
    <text evidence="2">Belongs to the prokaryotic/mitochondrial release factor family.</text>
</comment>
<evidence type="ECO:0000256" key="3">
    <source>
        <dbReference type="ARBA" id="ARBA00022946"/>
    </source>
</evidence>